<dbReference type="GO" id="GO:0004185">
    <property type="term" value="F:serine-type carboxypeptidase activity"/>
    <property type="evidence" value="ECO:0007669"/>
    <property type="project" value="UniProtKB-EC"/>
</dbReference>
<evidence type="ECO:0000256" key="3">
    <source>
        <dbReference type="ARBA" id="ARBA00022670"/>
    </source>
</evidence>
<protein>
    <submittedName>
        <fullName evidence="8">Carboxypeptidase C</fullName>
        <ecNumber evidence="8">3.4.16.5</ecNumber>
    </submittedName>
</protein>
<dbReference type="Gramene" id="mRNA:HanXRQr2_Chr03g0122121">
    <property type="protein sequence ID" value="mRNA:HanXRQr2_Chr03g0122121"/>
    <property type="gene ID" value="HanXRQr2_Chr03g0122121"/>
</dbReference>
<evidence type="ECO:0000256" key="5">
    <source>
        <dbReference type="ARBA" id="ARBA00022801"/>
    </source>
</evidence>
<feature type="region of interest" description="Disordered" evidence="7">
    <location>
        <begin position="1"/>
        <end position="26"/>
    </location>
</feature>
<keyword evidence="5 8" id="KW-0378">Hydrolase</keyword>
<keyword evidence="2 8" id="KW-0121">Carboxypeptidase</keyword>
<keyword evidence="3" id="KW-0645">Protease</keyword>
<dbReference type="InterPro" id="IPR029058">
    <property type="entry name" value="AB_hydrolase_fold"/>
</dbReference>
<dbReference type="EMBL" id="MNCJ02000318">
    <property type="protein sequence ID" value="KAF5815351.1"/>
    <property type="molecule type" value="Genomic_DNA"/>
</dbReference>
<dbReference type="SUPFAM" id="SSF53474">
    <property type="entry name" value="alpha/beta-Hydrolases"/>
    <property type="match status" value="1"/>
</dbReference>
<keyword evidence="6" id="KW-0325">Glycoprotein</keyword>
<evidence type="ECO:0000256" key="7">
    <source>
        <dbReference type="SAM" id="MobiDB-lite"/>
    </source>
</evidence>
<dbReference type="PANTHER" id="PTHR11802">
    <property type="entry name" value="SERINE PROTEASE FAMILY S10 SERINE CARBOXYPEPTIDASE"/>
    <property type="match status" value="1"/>
</dbReference>
<evidence type="ECO:0000256" key="1">
    <source>
        <dbReference type="ARBA" id="ARBA00009431"/>
    </source>
</evidence>
<dbReference type="Proteomes" id="UP000215914">
    <property type="component" value="Unassembled WGS sequence"/>
</dbReference>
<dbReference type="EC" id="3.4.16.5" evidence="8"/>
<evidence type="ECO:0000256" key="4">
    <source>
        <dbReference type="ARBA" id="ARBA00022729"/>
    </source>
</evidence>
<dbReference type="Gene3D" id="3.40.50.1820">
    <property type="entry name" value="alpha/beta hydrolase"/>
    <property type="match status" value="1"/>
</dbReference>
<evidence type="ECO:0000256" key="6">
    <source>
        <dbReference type="ARBA" id="ARBA00023180"/>
    </source>
</evidence>
<name>A0A9K3JGS2_HELAN</name>
<evidence type="ECO:0000313" key="9">
    <source>
        <dbReference type="Proteomes" id="UP000215914"/>
    </source>
</evidence>
<accession>A0A9K3JGS2</accession>
<feature type="compositionally biased region" description="Gly residues" evidence="7">
    <location>
        <begin position="1"/>
        <end position="19"/>
    </location>
</feature>
<dbReference type="Pfam" id="PF00450">
    <property type="entry name" value="Peptidase_S10"/>
    <property type="match status" value="1"/>
</dbReference>
<sequence>MANLQGGPGGSRVGIGNFGEVGPLDRNPRNFTWLRKADLLFVDNPVGTGYSSVKDEKLLVKTDEEAARDLTTLLIKLFNRNKSLLNFFSYFFYDRYGVVR</sequence>
<reference evidence="8" key="1">
    <citation type="journal article" date="2017" name="Nature">
        <title>The sunflower genome provides insights into oil metabolism, flowering and Asterid evolution.</title>
        <authorList>
            <person name="Badouin H."/>
            <person name="Gouzy J."/>
            <person name="Grassa C.J."/>
            <person name="Murat F."/>
            <person name="Staton S.E."/>
            <person name="Cottret L."/>
            <person name="Lelandais-Briere C."/>
            <person name="Owens G.L."/>
            <person name="Carrere S."/>
            <person name="Mayjonade B."/>
            <person name="Legrand L."/>
            <person name="Gill N."/>
            <person name="Kane N.C."/>
            <person name="Bowers J.E."/>
            <person name="Hubner S."/>
            <person name="Bellec A."/>
            <person name="Berard A."/>
            <person name="Berges H."/>
            <person name="Blanchet N."/>
            <person name="Boniface M.C."/>
            <person name="Brunel D."/>
            <person name="Catrice O."/>
            <person name="Chaidir N."/>
            <person name="Claudel C."/>
            <person name="Donnadieu C."/>
            <person name="Faraut T."/>
            <person name="Fievet G."/>
            <person name="Helmstetter N."/>
            <person name="King M."/>
            <person name="Knapp S.J."/>
            <person name="Lai Z."/>
            <person name="Le Paslier M.C."/>
            <person name="Lippi Y."/>
            <person name="Lorenzon L."/>
            <person name="Mandel J.R."/>
            <person name="Marage G."/>
            <person name="Marchand G."/>
            <person name="Marquand E."/>
            <person name="Bret-Mestries E."/>
            <person name="Morien E."/>
            <person name="Nambeesan S."/>
            <person name="Nguyen T."/>
            <person name="Pegot-Espagnet P."/>
            <person name="Pouilly N."/>
            <person name="Raftis F."/>
            <person name="Sallet E."/>
            <person name="Schiex T."/>
            <person name="Thomas J."/>
            <person name="Vandecasteele C."/>
            <person name="Vares D."/>
            <person name="Vear F."/>
            <person name="Vautrin S."/>
            <person name="Crespi M."/>
            <person name="Mangin B."/>
            <person name="Burke J.M."/>
            <person name="Salse J."/>
            <person name="Munos S."/>
            <person name="Vincourt P."/>
            <person name="Rieseberg L.H."/>
            <person name="Langlade N.B."/>
        </authorList>
    </citation>
    <scope>NUCLEOTIDE SEQUENCE</scope>
    <source>
        <tissue evidence="8">Leaves</tissue>
    </source>
</reference>
<dbReference type="GO" id="GO:0006508">
    <property type="term" value="P:proteolysis"/>
    <property type="evidence" value="ECO:0007669"/>
    <property type="project" value="UniProtKB-KW"/>
</dbReference>
<organism evidence="8 9">
    <name type="scientific">Helianthus annuus</name>
    <name type="common">Common sunflower</name>
    <dbReference type="NCBI Taxonomy" id="4232"/>
    <lineage>
        <taxon>Eukaryota</taxon>
        <taxon>Viridiplantae</taxon>
        <taxon>Streptophyta</taxon>
        <taxon>Embryophyta</taxon>
        <taxon>Tracheophyta</taxon>
        <taxon>Spermatophyta</taxon>
        <taxon>Magnoliopsida</taxon>
        <taxon>eudicotyledons</taxon>
        <taxon>Gunneridae</taxon>
        <taxon>Pentapetalae</taxon>
        <taxon>asterids</taxon>
        <taxon>campanulids</taxon>
        <taxon>Asterales</taxon>
        <taxon>Asteraceae</taxon>
        <taxon>Asteroideae</taxon>
        <taxon>Heliantheae alliance</taxon>
        <taxon>Heliantheae</taxon>
        <taxon>Helianthus</taxon>
    </lineage>
</organism>
<dbReference type="InterPro" id="IPR001563">
    <property type="entry name" value="Peptidase_S10"/>
</dbReference>
<evidence type="ECO:0000256" key="2">
    <source>
        <dbReference type="ARBA" id="ARBA00022645"/>
    </source>
</evidence>
<dbReference type="AlphaFoldDB" id="A0A9K3JGS2"/>
<evidence type="ECO:0000313" key="8">
    <source>
        <dbReference type="EMBL" id="KAF5815351.1"/>
    </source>
</evidence>
<gene>
    <name evidence="8" type="ORF">HanXRQr2_Chr03g0122121</name>
</gene>
<comment type="similarity">
    <text evidence="1">Belongs to the peptidase S10 family.</text>
</comment>
<reference evidence="8" key="2">
    <citation type="submission" date="2020-06" db="EMBL/GenBank/DDBJ databases">
        <title>Helianthus annuus Genome sequencing and assembly Release 2.</title>
        <authorList>
            <person name="Gouzy J."/>
            <person name="Langlade N."/>
            <person name="Munos S."/>
        </authorList>
    </citation>
    <scope>NUCLEOTIDE SEQUENCE</scope>
    <source>
        <tissue evidence="8">Leaves</tissue>
    </source>
</reference>
<keyword evidence="9" id="KW-1185">Reference proteome</keyword>
<keyword evidence="4" id="KW-0732">Signal</keyword>
<proteinExistence type="inferred from homology"/>
<dbReference type="PANTHER" id="PTHR11802:SF3">
    <property type="entry name" value="RETINOID-INDUCIBLE SERINE CARBOXYPEPTIDASE"/>
    <property type="match status" value="1"/>
</dbReference>
<comment type="caution">
    <text evidence="8">The sequence shown here is derived from an EMBL/GenBank/DDBJ whole genome shotgun (WGS) entry which is preliminary data.</text>
</comment>